<name>A0A4S5BX97_9BURK</name>
<keyword evidence="4" id="KW-0804">Transcription</keyword>
<organism evidence="6 7">
    <name type="scientific">Lampropedia aestuarii</name>
    <dbReference type="NCBI Taxonomy" id="2562762"/>
    <lineage>
        <taxon>Bacteria</taxon>
        <taxon>Pseudomonadati</taxon>
        <taxon>Pseudomonadota</taxon>
        <taxon>Betaproteobacteria</taxon>
        <taxon>Burkholderiales</taxon>
        <taxon>Comamonadaceae</taxon>
        <taxon>Lampropedia</taxon>
    </lineage>
</organism>
<dbReference type="PRINTS" id="PR00039">
    <property type="entry name" value="HTHLYSR"/>
</dbReference>
<dbReference type="InterPro" id="IPR036388">
    <property type="entry name" value="WH-like_DNA-bd_sf"/>
</dbReference>
<protein>
    <submittedName>
        <fullName evidence="6">LysR family transcriptional regulator</fullName>
    </submittedName>
</protein>
<dbReference type="RefSeq" id="WP_136404969.1">
    <property type="nucleotide sequence ID" value="NZ_SSWX01000002.1"/>
</dbReference>
<dbReference type="PANTHER" id="PTHR30419">
    <property type="entry name" value="HTH-TYPE TRANSCRIPTIONAL REGULATOR YBHD"/>
    <property type="match status" value="1"/>
</dbReference>
<dbReference type="Gene3D" id="3.40.190.290">
    <property type="match status" value="1"/>
</dbReference>
<dbReference type="Pfam" id="PF03466">
    <property type="entry name" value="LysR_substrate"/>
    <property type="match status" value="1"/>
</dbReference>
<dbReference type="InterPro" id="IPR005119">
    <property type="entry name" value="LysR_subst-bd"/>
</dbReference>
<accession>A0A4S5BX97</accession>
<dbReference type="SUPFAM" id="SSF46785">
    <property type="entry name" value="Winged helix' DNA-binding domain"/>
    <property type="match status" value="1"/>
</dbReference>
<evidence type="ECO:0000313" key="6">
    <source>
        <dbReference type="EMBL" id="THJ36063.1"/>
    </source>
</evidence>
<proteinExistence type="inferred from homology"/>
<dbReference type="InterPro" id="IPR036390">
    <property type="entry name" value="WH_DNA-bd_sf"/>
</dbReference>
<dbReference type="PROSITE" id="PS50931">
    <property type="entry name" value="HTH_LYSR"/>
    <property type="match status" value="1"/>
</dbReference>
<evidence type="ECO:0000259" key="5">
    <source>
        <dbReference type="PROSITE" id="PS50931"/>
    </source>
</evidence>
<dbReference type="FunFam" id="1.10.10.10:FF:000001">
    <property type="entry name" value="LysR family transcriptional regulator"/>
    <property type="match status" value="1"/>
</dbReference>
<keyword evidence="7" id="KW-1185">Reference proteome</keyword>
<dbReference type="InterPro" id="IPR000847">
    <property type="entry name" value="LysR_HTH_N"/>
</dbReference>
<dbReference type="SUPFAM" id="SSF53850">
    <property type="entry name" value="Periplasmic binding protein-like II"/>
    <property type="match status" value="1"/>
</dbReference>
<feature type="domain" description="HTH lysR-type" evidence="5">
    <location>
        <begin position="1"/>
        <end position="60"/>
    </location>
</feature>
<keyword evidence="3" id="KW-0238">DNA-binding</keyword>
<dbReference type="PANTHER" id="PTHR30419:SF8">
    <property type="entry name" value="NITROGEN ASSIMILATION TRANSCRIPTIONAL ACTIVATOR-RELATED"/>
    <property type="match status" value="1"/>
</dbReference>
<keyword evidence="2" id="KW-0805">Transcription regulation</keyword>
<reference evidence="6 7" key="1">
    <citation type="submission" date="2019-04" db="EMBL/GenBank/DDBJ databases">
        <title>Lampropedia sp YIM MLB12 draf genome.</title>
        <authorList>
            <person name="Wang Y.-X."/>
        </authorList>
    </citation>
    <scope>NUCLEOTIDE SEQUENCE [LARGE SCALE GENOMIC DNA]</scope>
    <source>
        <strain evidence="6 7">YIM MLB12</strain>
    </source>
</reference>
<evidence type="ECO:0000256" key="1">
    <source>
        <dbReference type="ARBA" id="ARBA00009437"/>
    </source>
</evidence>
<dbReference type="OrthoDB" id="646694at2"/>
<dbReference type="InterPro" id="IPR050950">
    <property type="entry name" value="HTH-type_LysR_regulators"/>
</dbReference>
<dbReference type="Proteomes" id="UP000306236">
    <property type="component" value="Unassembled WGS sequence"/>
</dbReference>
<dbReference type="Pfam" id="PF00126">
    <property type="entry name" value="HTH_1"/>
    <property type="match status" value="1"/>
</dbReference>
<comment type="caution">
    <text evidence="6">The sequence shown here is derived from an EMBL/GenBank/DDBJ whole genome shotgun (WGS) entry which is preliminary data.</text>
</comment>
<dbReference type="AlphaFoldDB" id="A0A4S5BX97"/>
<dbReference type="GO" id="GO:0003677">
    <property type="term" value="F:DNA binding"/>
    <property type="evidence" value="ECO:0007669"/>
    <property type="project" value="UniProtKB-KW"/>
</dbReference>
<evidence type="ECO:0000313" key="7">
    <source>
        <dbReference type="Proteomes" id="UP000306236"/>
    </source>
</evidence>
<dbReference type="CDD" id="cd08440">
    <property type="entry name" value="PBP2_LTTR_like_4"/>
    <property type="match status" value="1"/>
</dbReference>
<comment type="similarity">
    <text evidence="1">Belongs to the LysR transcriptional regulatory family.</text>
</comment>
<dbReference type="EMBL" id="SSWX01000002">
    <property type="protein sequence ID" value="THJ36063.1"/>
    <property type="molecule type" value="Genomic_DNA"/>
</dbReference>
<dbReference type="GO" id="GO:0003700">
    <property type="term" value="F:DNA-binding transcription factor activity"/>
    <property type="evidence" value="ECO:0007669"/>
    <property type="project" value="InterPro"/>
</dbReference>
<evidence type="ECO:0000256" key="3">
    <source>
        <dbReference type="ARBA" id="ARBA00023125"/>
    </source>
</evidence>
<evidence type="ECO:0000256" key="4">
    <source>
        <dbReference type="ARBA" id="ARBA00023163"/>
    </source>
</evidence>
<dbReference type="GO" id="GO:0005829">
    <property type="term" value="C:cytosol"/>
    <property type="evidence" value="ECO:0007669"/>
    <property type="project" value="TreeGrafter"/>
</dbReference>
<sequence length="303" mass="33609">MNLSSRDIAAFLALAELHNFTRAASRCHLSQPAFSALIKALEDSVGLRLFDRSTRHVVLTREGERFMQSALRIQAELQACEKAMRDTAQLAQGHVSVALLPSLAAGWLPGVLRSFVTQHPGIELEIMDVLSEPCIEAVAQGHADFALAAMRVDTPELQAEYFCSDDFYLVCRKDHALAGQTQIAMADLLPYRFIHLARHSSVRQYLEAALFPQTLRTFVEVEQLATVKGLVEANLGISAVPAMTLFHFEHPDLRILPLHIAGLKREIYLVRRRATSLSVAAQALYQQVLDARPVAPGNRQHQA</sequence>
<evidence type="ECO:0000256" key="2">
    <source>
        <dbReference type="ARBA" id="ARBA00023015"/>
    </source>
</evidence>
<dbReference type="Gene3D" id="1.10.10.10">
    <property type="entry name" value="Winged helix-like DNA-binding domain superfamily/Winged helix DNA-binding domain"/>
    <property type="match status" value="1"/>
</dbReference>
<gene>
    <name evidence="6" type="ORF">E8K88_01975</name>
</gene>